<keyword evidence="5" id="KW-0472">Membrane</keyword>
<dbReference type="KEGG" id="hae:halTADL_2760"/>
<evidence type="ECO:0000256" key="5">
    <source>
        <dbReference type="ARBA" id="ARBA00023136"/>
    </source>
</evidence>
<keyword evidence="4 7" id="KW-0808">Transferase</keyword>
<proteinExistence type="predicted"/>
<accession>A0A2H4Q525</accession>
<dbReference type="PANTHER" id="PTHR43646">
    <property type="entry name" value="GLYCOSYLTRANSFERASE"/>
    <property type="match status" value="1"/>
</dbReference>
<evidence type="ECO:0000313" key="8">
    <source>
        <dbReference type="Proteomes" id="UP000198888"/>
    </source>
</evidence>
<evidence type="ECO:0000256" key="3">
    <source>
        <dbReference type="ARBA" id="ARBA00022676"/>
    </source>
</evidence>
<dbReference type="CDD" id="cd00761">
    <property type="entry name" value="Glyco_tranf_GTA_type"/>
    <property type="match status" value="1"/>
</dbReference>
<keyword evidence="8" id="KW-1185">Reference proteome</keyword>
<dbReference type="SUPFAM" id="SSF53448">
    <property type="entry name" value="Nucleotide-diphospho-sugar transferases"/>
    <property type="match status" value="1"/>
</dbReference>
<dbReference type="EMBL" id="FNYR01000012">
    <property type="protein sequence ID" value="SEI93180.1"/>
    <property type="molecule type" value="Genomic_DNA"/>
</dbReference>
<dbReference type="PANTHER" id="PTHR43646:SF2">
    <property type="entry name" value="GLYCOSYLTRANSFERASE 2-LIKE DOMAIN-CONTAINING PROTEIN"/>
    <property type="match status" value="1"/>
</dbReference>
<gene>
    <name evidence="7" type="ORF">SAMN05444271_11256</name>
</gene>
<evidence type="ECO:0000256" key="4">
    <source>
        <dbReference type="ARBA" id="ARBA00022679"/>
    </source>
</evidence>
<protein>
    <submittedName>
        <fullName evidence="7">Glycosyl transferase family 2</fullName>
    </submittedName>
</protein>
<accession>A0A1H6UXU0</accession>
<sequence>MGTSGEPTVSFIIPARNETSYLPATLESLARLKTTVEYEQIVVDGKSDDGTPEIAREYDTRLIAGTGTGQGDDRHLGVEAASGRWLAFIDADTCVR</sequence>
<feature type="domain" description="Glycosyltransferase 2-like" evidence="6">
    <location>
        <begin position="10"/>
        <end position="95"/>
    </location>
</feature>
<evidence type="ECO:0000256" key="1">
    <source>
        <dbReference type="ARBA" id="ARBA00004236"/>
    </source>
</evidence>
<dbReference type="GO" id="GO:0016757">
    <property type="term" value="F:glycosyltransferase activity"/>
    <property type="evidence" value="ECO:0007669"/>
    <property type="project" value="UniProtKB-KW"/>
</dbReference>
<reference evidence="7 8" key="1">
    <citation type="submission" date="2016-10" db="EMBL/GenBank/DDBJ databases">
        <authorList>
            <person name="de Groot N.N."/>
        </authorList>
    </citation>
    <scope>NUCLEOTIDE SEQUENCE [LARGE SCALE GENOMIC DNA]</scope>
    <source>
        <strain evidence="7 8">DSM 22187</strain>
    </source>
</reference>
<comment type="subcellular location">
    <subcellularLocation>
        <location evidence="1">Cell membrane</location>
    </subcellularLocation>
</comment>
<keyword evidence="3" id="KW-0328">Glycosyltransferase</keyword>
<dbReference type="RefSeq" id="WP_089672641.1">
    <property type="nucleotide sequence ID" value="NZ_CP024845.1"/>
</dbReference>
<organism evidence="7 8">
    <name type="scientific">Halohasta litchfieldiae</name>
    <dbReference type="NCBI Taxonomy" id="1073996"/>
    <lineage>
        <taxon>Archaea</taxon>
        <taxon>Methanobacteriati</taxon>
        <taxon>Methanobacteriota</taxon>
        <taxon>Stenosarchaea group</taxon>
        <taxon>Halobacteria</taxon>
        <taxon>Halobacteriales</taxon>
        <taxon>Haloferacaceae</taxon>
        <taxon>Halohasta</taxon>
    </lineage>
</organism>
<name>A0A1H6UXU0_9EURY</name>
<dbReference type="Pfam" id="PF00535">
    <property type="entry name" value="Glycos_transf_2"/>
    <property type="match status" value="1"/>
</dbReference>
<evidence type="ECO:0000256" key="2">
    <source>
        <dbReference type="ARBA" id="ARBA00022475"/>
    </source>
</evidence>
<dbReference type="InterPro" id="IPR029044">
    <property type="entry name" value="Nucleotide-diphossugar_trans"/>
</dbReference>
<dbReference type="GO" id="GO:0005886">
    <property type="term" value="C:plasma membrane"/>
    <property type="evidence" value="ECO:0007669"/>
    <property type="project" value="UniProtKB-SubCell"/>
</dbReference>
<dbReference type="AlphaFoldDB" id="A0A1H6UXU0"/>
<keyword evidence="2" id="KW-1003">Cell membrane</keyword>
<dbReference type="Proteomes" id="UP000198888">
    <property type="component" value="Unassembled WGS sequence"/>
</dbReference>
<dbReference type="OrthoDB" id="46222at2157"/>
<dbReference type="Gene3D" id="3.90.550.10">
    <property type="entry name" value="Spore Coat Polysaccharide Biosynthesis Protein SpsA, Chain A"/>
    <property type="match status" value="1"/>
</dbReference>
<evidence type="ECO:0000313" key="7">
    <source>
        <dbReference type="EMBL" id="SEI93180.1"/>
    </source>
</evidence>
<dbReference type="InterPro" id="IPR001173">
    <property type="entry name" value="Glyco_trans_2-like"/>
</dbReference>
<evidence type="ECO:0000259" key="6">
    <source>
        <dbReference type="Pfam" id="PF00535"/>
    </source>
</evidence>
<dbReference type="GeneID" id="35003531"/>
<dbReference type="STRING" id="1073996.SAMN05444271_11256"/>